<organism evidence="2 3">
    <name type="scientific">Sulfuriferula multivorans</name>
    <dbReference type="NCBI Taxonomy" id="1559896"/>
    <lineage>
        <taxon>Bacteria</taxon>
        <taxon>Pseudomonadati</taxon>
        <taxon>Pseudomonadota</taxon>
        <taxon>Betaproteobacteria</taxon>
        <taxon>Nitrosomonadales</taxon>
        <taxon>Sulfuricellaceae</taxon>
        <taxon>Sulfuriferula</taxon>
    </lineage>
</organism>
<dbReference type="SMART" id="SM00155">
    <property type="entry name" value="PLDc"/>
    <property type="match status" value="2"/>
</dbReference>
<dbReference type="Gene3D" id="3.30.870.10">
    <property type="entry name" value="Endonuclease Chain A"/>
    <property type="match status" value="2"/>
</dbReference>
<dbReference type="Pfam" id="PF00614">
    <property type="entry name" value="PLDc"/>
    <property type="match status" value="1"/>
</dbReference>
<dbReference type="SUPFAM" id="SSF56024">
    <property type="entry name" value="Phospholipase D/nuclease"/>
    <property type="match status" value="2"/>
</dbReference>
<dbReference type="PANTHER" id="PTHR21248:SF22">
    <property type="entry name" value="PHOSPHOLIPASE D"/>
    <property type="match status" value="1"/>
</dbReference>
<feature type="domain" description="PLD phosphodiesterase" evidence="1">
    <location>
        <begin position="211"/>
        <end position="238"/>
    </location>
</feature>
<keyword evidence="3" id="KW-1185">Reference proteome</keyword>
<protein>
    <submittedName>
        <fullName evidence="2">Cardiolipin synthetase</fullName>
    </submittedName>
</protein>
<feature type="domain" description="PLD phosphodiesterase" evidence="1">
    <location>
        <begin position="26"/>
        <end position="53"/>
    </location>
</feature>
<evidence type="ECO:0000313" key="3">
    <source>
        <dbReference type="Proteomes" id="UP000286806"/>
    </source>
</evidence>
<dbReference type="InterPro" id="IPR001736">
    <property type="entry name" value="PLipase_D/transphosphatidylase"/>
</dbReference>
<dbReference type="EMBL" id="BGOW01000027">
    <property type="protein sequence ID" value="GBL46814.1"/>
    <property type="molecule type" value="Genomic_DNA"/>
</dbReference>
<evidence type="ECO:0000313" key="2">
    <source>
        <dbReference type="EMBL" id="GBL46814.1"/>
    </source>
</evidence>
<name>A0A401JGR7_9PROT</name>
<dbReference type="PROSITE" id="PS50035">
    <property type="entry name" value="PLD"/>
    <property type="match status" value="2"/>
</dbReference>
<reference evidence="2 3" key="1">
    <citation type="journal article" date="2019" name="Front. Microbiol.">
        <title>Genomes of Neutrophilic Sulfur-Oxidizing Chemolithoautotrophs Representing 9 Proteobacterial Species From 8 Genera.</title>
        <authorList>
            <person name="Watanabe T."/>
            <person name="Kojima H."/>
            <person name="Umezawa K."/>
            <person name="Hori C."/>
            <person name="Takasuka T.E."/>
            <person name="Kato Y."/>
            <person name="Fukui M."/>
        </authorList>
    </citation>
    <scope>NUCLEOTIDE SEQUENCE [LARGE SCALE GENOMIC DNA]</scope>
    <source>
        <strain evidence="2 3">TTN</strain>
    </source>
</reference>
<proteinExistence type="predicted"/>
<dbReference type="CDD" id="cd09159">
    <property type="entry name" value="PLDc_ybhO_like_2"/>
    <property type="match status" value="1"/>
</dbReference>
<gene>
    <name evidence="2" type="ORF">SFMTTN_2639</name>
</gene>
<dbReference type="Pfam" id="PF13091">
    <property type="entry name" value="PLDc_2"/>
    <property type="match status" value="1"/>
</dbReference>
<dbReference type="RefSeq" id="WP_306308282.1">
    <property type="nucleotide sequence ID" value="NZ_BGOW01000027.1"/>
</dbReference>
<evidence type="ECO:0000259" key="1">
    <source>
        <dbReference type="PROSITE" id="PS50035"/>
    </source>
</evidence>
<comment type="caution">
    <text evidence="2">The sequence shown here is derived from an EMBL/GenBank/DDBJ whole genome shotgun (WGS) entry which is preliminary data.</text>
</comment>
<sequence>MADSGIHVVEFNPVNPLAHNAKTWRLNNRDHRKLLVVDGRIAFVGGINISDAYSSGSFLRHKTKKGNPSFGWRDTHVEIEGPAVAEFQKLFLATWKKQGGAPLSQSDYFPQLHKQGNEIVRAIGSVANDPTSPIYLTLLSAINHAERQVHLTNAYFVPNPQFLKTLMDAAQRGVDVKLILPSHSDSWIVFNAGRSHYTTLLRAGVKIYERRGAVMHAKTATIDGVWSTIGSTNLDWRSFLHNDEINAVILGSDFANQMEAMFANDLTQSDQIELKQWRHRPITSRFKEWLSRLPEYWL</sequence>
<dbReference type="Proteomes" id="UP000286806">
    <property type="component" value="Unassembled WGS sequence"/>
</dbReference>
<dbReference type="CDD" id="cd09110">
    <property type="entry name" value="PLDc_CLS_1"/>
    <property type="match status" value="1"/>
</dbReference>
<dbReference type="PANTHER" id="PTHR21248">
    <property type="entry name" value="CARDIOLIPIN SYNTHASE"/>
    <property type="match status" value="1"/>
</dbReference>
<accession>A0A401JGR7</accession>
<dbReference type="GO" id="GO:0030572">
    <property type="term" value="F:phosphatidyltransferase activity"/>
    <property type="evidence" value="ECO:0007669"/>
    <property type="project" value="UniProtKB-ARBA"/>
</dbReference>
<dbReference type="GO" id="GO:0032049">
    <property type="term" value="P:cardiolipin biosynthetic process"/>
    <property type="evidence" value="ECO:0007669"/>
    <property type="project" value="UniProtKB-ARBA"/>
</dbReference>
<dbReference type="InterPro" id="IPR025202">
    <property type="entry name" value="PLD-like_dom"/>
</dbReference>
<dbReference type="AlphaFoldDB" id="A0A401JGR7"/>